<dbReference type="InterPro" id="IPR000447">
    <property type="entry name" value="G3P_DH_FAD-dep"/>
</dbReference>
<evidence type="ECO:0000256" key="10">
    <source>
        <dbReference type="ARBA" id="ARBA00022827"/>
    </source>
</evidence>
<dbReference type="PROSITE" id="PS00978">
    <property type="entry name" value="FAD_G3PDH_2"/>
    <property type="match status" value="1"/>
</dbReference>
<evidence type="ECO:0000256" key="11">
    <source>
        <dbReference type="ARBA" id="ARBA00023002"/>
    </source>
</evidence>
<dbReference type="GO" id="GO:0005886">
    <property type="term" value="C:plasma membrane"/>
    <property type="evidence" value="ECO:0007669"/>
    <property type="project" value="UniProtKB-SubCell"/>
</dbReference>
<evidence type="ECO:0000256" key="4">
    <source>
        <dbReference type="ARBA" id="ARBA00005157"/>
    </source>
</evidence>
<proteinExistence type="inferred from homology"/>
<gene>
    <name evidence="17" type="ORF">A6A03_03060</name>
</gene>
<evidence type="ECO:0000256" key="7">
    <source>
        <dbReference type="ARBA" id="ARBA00013029"/>
    </source>
</evidence>
<dbReference type="AlphaFoldDB" id="A0A178M5W6"/>
<reference evidence="17 18" key="1">
    <citation type="submission" date="2016-04" db="EMBL/GenBank/DDBJ databases">
        <title>Chloroflexus islandicus sp. nov., a thermophilic filamentous anoxygenic phototrophic bacterium from geyser Strokkur (Iceland).</title>
        <authorList>
            <person name="Gaisin V.A."/>
            <person name="Kalashnikov A.M."/>
            <person name="Sukhacheva M.V."/>
            <person name="Grouzdev D.S."/>
            <person name="Ivanov T.M."/>
            <person name="Kuznetsov B."/>
            <person name="Gorlenko V.M."/>
        </authorList>
    </citation>
    <scope>NUCLEOTIDE SEQUENCE [LARGE SCALE GENOMIC DNA]</scope>
    <source>
        <strain evidence="18">isl-2</strain>
    </source>
</reference>
<comment type="pathway">
    <text evidence="4">Polyol metabolism; glycerol degradation via glycerol kinase pathway; glycerone phosphate from sn-glycerol 3-phosphate (anaerobic route): step 1/1.</text>
</comment>
<evidence type="ECO:0000313" key="17">
    <source>
        <dbReference type="EMBL" id="OAN44142.1"/>
    </source>
</evidence>
<evidence type="ECO:0000256" key="5">
    <source>
        <dbReference type="ARBA" id="ARBA00007330"/>
    </source>
</evidence>
<comment type="similarity">
    <text evidence="5 14">Belongs to the FAD-dependent glycerol-3-phosphate dehydrogenase family.</text>
</comment>
<evidence type="ECO:0000259" key="15">
    <source>
        <dbReference type="Pfam" id="PF01266"/>
    </source>
</evidence>
<keyword evidence="12" id="KW-0472">Membrane</keyword>
<keyword evidence="11 14" id="KW-0560">Oxidoreductase</keyword>
<feature type="domain" description="BFD-like [2Fe-2S]-binding" evidence="16">
    <location>
        <begin position="425"/>
        <end position="475"/>
    </location>
</feature>
<dbReference type="RefSeq" id="WP_066789654.1">
    <property type="nucleotide sequence ID" value="NZ_LWQS01000071.1"/>
</dbReference>
<dbReference type="EMBL" id="LWQS01000071">
    <property type="protein sequence ID" value="OAN44142.1"/>
    <property type="molecule type" value="Genomic_DNA"/>
</dbReference>
<dbReference type="PANTHER" id="PTHR11985:SF35">
    <property type="entry name" value="ANAEROBIC GLYCEROL-3-PHOSPHATE DEHYDROGENASE SUBUNIT A"/>
    <property type="match status" value="1"/>
</dbReference>
<dbReference type="Proteomes" id="UP000078287">
    <property type="component" value="Unassembled WGS sequence"/>
</dbReference>
<evidence type="ECO:0000256" key="3">
    <source>
        <dbReference type="ARBA" id="ARBA00004202"/>
    </source>
</evidence>
<keyword evidence="9 14" id="KW-0285">Flavoprotein</keyword>
<dbReference type="InterPro" id="IPR017752">
    <property type="entry name" value="G3P_DH_GlpA_su"/>
</dbReference>
<evidence type="ECO:0000256" key="6">
    <source>
        <dbReference type="ARBA" id="ARBA00011331"/>
    </source>
</evidence>
<dbReference type="CDD" id="cd19946">
    <property type="entry name" value="GlpA-like_Fer2_BFD-like"/>
    <property type="match status" value="1"/>
</dbReference>
<dbReference type="FunFam" id="3.50.50.60:FF:000102">
    <property type="entry name" value="Glycerol-3-phosphate dehydrogenase"/>
    <property type="match status" value="1"/>
</dbReference>
<dbReference type="PRINTS" id="PR01001">
    <property type="entry name" value="FADG3PDH"/>
</dbReference>
<dbReference type="InterPro" id="IPR036188">
    <property type="entry name" value="FAD/NAD-bd_sf"/>
</dbReference>
<dbReference type="GO" id="GO:0050660">
    <property type="term" value="F:flavin adenine dinucleotide binding"/>
    <property type="evidence" value="ECO:0007669"/>
    <property type="project" value="InterPro"/>
</dbReference>
<comment type="subcellular location">
    <subcellularLocation>
        <location evidence="3">Cell membrane</location>
        <topology evidence="3">Peripheral membrane protein</topology>
    </subcellularLocation>
</comment>
<dbReference type="GO" id="GO:0019563">
    <property type="term" value="P:glycerol catabolic process"/>
    <property type="evidence" value="ECO:0007669"/>
    <property type="project" value="UniProtKB-UniPathway"/>
</dbReference>
<evidence type="ECO:0000259" key="16">
    <source>
        <dbReference type="Pfam" id="PF04324"/>
    </source>
</evidence>
<dbReference type="NCBIfam" id="NF008313">
    <property type="entry name" value="PRK11101.1"/>
    <property type="match status" value="1"/>
</dbReference>
<evidence type="ECO:0000256" key="2">
    <source>
        <dbReference type="ARBA" id="ARBA00001974"/>
    </source>
</evidence>
<evidence type="ECO:0000256" key="14">
    <source>
        <dbReference type="RuleBase" id="RU361217"/>
    </source>
</evidence>
<dbReference type="OrthoDB" id="9801699at2"/>
<sequence length="556" mass="61032">MQTLSTDVLVIGGGATGTGCALDLAMRGIRCILVEKGDLTHGTTGRYHGLLHSGGRYVTKDPQSATECAHENAILRRIMPHCIEQTSGFFVITPWDDESYGDVFVANCHRTGVPVQEISVAEMLRREPALNPRISRVFEVHDGSADSFLATHSVALAAREYGAEIRTYHNVVDLVRVGDRVVGAIVEDLRSGERIRIDCTYVLNAAGAWAGKIAALAGVTVTVVPGKGTMVAMNHRMVNTVVNRCKLPSDGDIIVPIHTVAVIGTTDVHVPDPDVFGIEPEEIQFMLDEGEKLIPGFRQYRALRAWAGVRPLYKDKDVASDRDIPRTFKLLDHEERDGVSGILSIVGGKWTTYRLMAEQTVNELARRLGNTQPCRTASEVLPVPRFEHRAHAMVTVSTDPAAQTPHYWLGKPLALVESEHAAGDLICECELVTRDRIVAAIDAGAHNLDDIRRDVRMGMGPCQGGWCIYRTANLLYERRCADGLSHTHANEAILHFLQERWKGLTPVLWGDQLRQARLDELIYAGVLGIHRLRALAEPGGGLVTQHPAIATEYVQA</sequence>
<dbReference type="SUPFAM" id="SSF54373">
    <property type="entry name" value="FAD-linked reductases, C-terminal domain"/>
    <property type="match status" value="1"/>
</dbReference>
<dbReference type="FunFam" id="3.50.50.60:FF:000096">
    <property type="entry name" value="Glycerol-3-phosphate dehydrogenase"/>
    <property type="match status" value="1"/>
</dbReference>
<dbReference type="InterPro" id="IPR006076">
    <property type="entry name" value="FAD-dep_OxRdtase"/>
</dbReference>
<comment type="catalytic activity">
    <reaction evidence="13 14">
        <text>a quinone + sn-glycerol 3-phosphate = dihydroxyacetone phosphate + a quinol</text>
        <dbReference type="Rhea" id="RHEA:18977"/>
        <dbReference type="ChEBI" id="CHEBI:24646"/>
        <dbReference type="ChEBI" id="CHEBI:57597"/>
        <dbReference type="ChEBI" id="CHEBI:57642"/>
        <dbReference type="ChEBI" id="CHEBI:132124"/>
        <dbReference type="EC" id="1.1.5.3"/>
    </reaction>
</comment>
<dbReference type="GO" id="GO:0046168">
    <property type="term" value="P:glycerol-3-phosphate catabolic process"/>
    <property type="evidence" value="ECO:0007669"/>
    <property type="project" value="TreeGrafter"/>
</dbReference>
<keyword evidence="10" id="KW-0274">FAD</keyword>
<dbReference type="STRING" id="1707952.A6A03_03060"/>
<feature type="domain" description="FAD dependent oxidoreductase" evidence="15">
    <location>
        <begin position="7"/>
        <end position="354"/>
    </location>
</feature>
<evidence type="ECO:0000313" key="18">
    <source>
        <dbReference type="Proteomes" id="UP000078287"/>
    </source>
</evidence>
<protein>
    <recommendedName>
        <fullName evidence="7 14">Glycerol-3-phosphate dehydrogenase</fullName>
        <ecNumber evidence="7 14">1.1.5.3</ecNumber>
    </recommendedName>
</protein>
<dbReference type="GO" id="GO:0004368">
    <property type="term" value="F:glycerol-3-phosphate dehydrogenase (quinone) activity"/>
    <property type="evidence" value="ECO:0007669"/>
    <property type="project" value="UniProtKB-EC"/>
</dbReference>
<organism evidence="17 18">
    <name type="scientific">Chloroflexus islandicus</name>
    <dbReference type="NCBI Taxonomy" id="1707952"/>
    <lineage>
        <taxon>Bacteria</taxon>
        <taxon>Bacillati</taxon>
        <taxon>Chloroflexota</taxon>
        <taxon>Chloroflexia</taxon>
        <taxon>Chloroflexales</taxon>
        <taxon>Chloroflexineae</taxon>
        <taxon>Chloroflexaceae</taxon>
        <taxon>Chloroflexus</taxon>
    </lineage>
</organism>
<dbReference type="InterPro" id="IPR007419">
    <property type="entry name" value="BFD-like_2Fe2S-bd_dom"/>
</dbReference>
<evidence type="ECO:0000256" key="8">
    <source>
        <dbReference type="ARBA" id="ARBA00022475"/>
    </source>
</evidence>
<dbReference type="Gene3D" id="3.50.50.60">
    <property type="entry name" value="FAD/NAD(P)-binding domain"/>
    <property type="match status" value="3"/>
</dbReference>
<dbReference type="SUPFAM" id="SSF51905">
    <property type="entry name" value="FAD/NAD(P)-binding domain"/>
    <property type="match status" value="1"/>
</dbReference>
<dbReference type="Pfam" id="PF04324">
    <property type="entry name" value="Fer2_BFD"/>
    <property type="match status" value="1"/>
</dbReference>
<name>A0A178M5W6_9CHLR</name>
<comment type="caution">
    <text evidence="17">The sequence shown here is derived from an EMBL/GenBank/DDBJ whole genome shotgun (WGS) entry which is preliminary data.</text>
</comment>
<keyword evidence="18" id="KW-1185">Reference proteome</keyword>
<accession>A0A178M5W6</accession>
<dbReference type="InterPro" id="IPR041854">
    <property type="entry name" value="BFD-like_2Fe2S-bd_dom_sf"/>
</dbReference>
<dbReference type="Gene3D" id="1.10.10.1100">
    <property type="entry name" value="BFD-like [2Fe-2S]-binding domain"/>
    <property type="match status" value="1"/>
</dbReference>
<comment type="subunit">
    <text evidence="6">Composed of a catalytic GlpA/B dimer and of membrane bound GlpC.</text>
</comment>
<dbReference type="NCBIfam" id="TIGR03377">
    <property type="entry name" value="glycerol3P_GlpA"/>
    <property type="match status" value="1"/>
</dbReference>
<dbReference type="PROSITE" id="PS00977">
    <property type="entry name" value="FAD_G3PDH_1"/>
    <property type="match status" value="1"/>
</dbReference>
<evidence type="ECO:0000256" key="9">
    <source>
        <dbReference type="ARBA" id="ARBA00022630"/>
    </source>
</evidence>
<dbReference type="Pfam" id="PF01266">
    <property type="entry name" value="DAO"/>
    <property type="match status" value="1"/>
</dbReference>
<comment type="cofactor">
    <cofactor evidence="1">
        <name>FMN</name>
        <dbReference type="ChEBI" id="CHEBI:58210"/>
    </cofactor>
</comment>
<evidence type="ECO:0000256" key="13">
    <source>
        <dbReference type="ARBA" id="ARBA00049055"/>
    </source>
</evidence>
<evidence type="ECO:0000256" key="1">
    <source>
        <dbReference type="ARBA" id="ARBA00001917"/>
    </source>
</evidence>
<dbReference type="PANTHER" id="PTHR11985">
    <property type="entry name" value="GLYCEROL-3-PHOSPHATE DEHYDROGENASE"/>
    <property type="match status" value="1"/>
</dbReference>
<dbReference type="EC" id="1.1.5.3" evidence="7 14"/>
<comment type="cofactor">
    <cofactor evidence="2 14">
        <name>FAD</name>
        <dbReference type="ChEBI" id="CHEBI:57692"/>
    </cofactor>
</comment>
<dbReference type="UniPathway" id="UPA00618">
    <property type="reaction ID" value="UER00673"/>
</dbReference>
<dbReference type="GO" id="GO:0009331">
    <property type="term" value="C:glycerol-3-phosphate dehydrogenase (FAD) complex"/>
    <property type="evidence" value="ECO:0007669"/>
    <property type="project" value="UniProtKB-UniRule"/>
</dbReference>
<keyword evidence="8" id="KW-1003">Cell membrane</keyword>
<dbReference type="GO" id="GO:0010181">
    <property type="term" value="F:FMN binding"/>
    <property type="evidence" value="ECO:0007669"/>
    <property type="project" value="InterPro"/>
</dbReference>
<evidence type="ECO:0000256" key="12">
    <source>
        <dbReference type="ARBA" id="ARBA00023136"/>
    </source>
</evidence>